<keyword evidence="4" id="KW-1185">Reference proteome</keyword>
<dbReference type="PROSITE" id="PS51737">
    <property type="entry name" value="RECOMBINASE_DNA_BIND"/>
    <property type="match status" value="1"/>
</dbReference>
<dbReference type="PROSITE" id="PS51736">
    <property type="entry name" value="RECOMBINASES_3"/>
    <property type="match status" value="1"/>
</dbReference>
<feature type="domain" description="Recombinase" evidence="2">
    <location>
        <begin position="179"/>
        <end position="302"/>
    </location>
</feature>
<dbReference type="InterPro" id="IPR006119">
    <property type="entry name" value="Resolv_N"/>
</dbReference>
<dbReference type="Pfam" id="PF00239">
    <property type="entry name" value="Resolvase"/>
    <property type="match status" value="1"/>
</dbReference>
<dbReference type="InterPro" id="IPR036162">
    <property type="entry name" value="Resolvase-like_N_sf"/>
</dbReference>
<gene>
    <name evidence="3" type="ORF">SAMN03080599_02225</name>
</gene>
<dbReference type="GO" id="GO:0000150">
    <property type="term" value="F:DNA strand exchange activity"/>
    <property type="evidence" value="ECO:0007669"/>
    <property type="project" value="InterPro"/>
</dbReference>
<dbReference type="SUPFAM" id="SSF53041">
    <property type="entry name" value="Resolvase-like"/>
    <property type="match status" value="1"/>
</dbReference>
<dbReference type="InterPro" id="IPR050639">
    <property type="entry name" value="SSR_resolvase"/>
</dbReference>
<sequence>MRKPIITEITKKKMPLPLLSLTRVCAYVRVSTGHDPQLKSLENQTEYYQNKFLNSPYYSFVGVFSDAGISGSKSSRPGFQEMLTRARAGEIDLIFTKSISRFARSTLMLLEVVRELRDIGVGVIFEEQNINTLSSEGEMMLTILVAIAEEERKAVRSNVAWAMQNKFKRGEVLVDTNRLLGYDKDENGRLIINEDEAEIVRLIFKLYLQGLSGLKIAKMLNDADIPSYLGNPWINGRILSIVGNEKYVGDMLQQKGYVKESGLQVLNWGEMPKYFVKDSHPGIISREDWDKVQEARKRRRRKEYPLTSMIKCPYCGASLTHCTDYKKRPLWHCHNYLSKGKSFCKGTNIWDSDLQELTKDLSLTEPLVLLEVDYEEGRNISAKKDFRLVPTSEYRRSHGL</sequence>
<dbReference type="STRING" id="1120920.SAMN03080599_02225"/>
<proteinExistence type="predicted"/>
<evidence type="ECO:0000313" key="4">
    <source>
        <dbReference type="Proteomes" id="UP000199208"/>
    </source>
</evidence>
<evidence type="ECO:0000313" key="3">
    <source>
        <dbReference type="EMBL" id="SCZ80368.1"/>
    </source>
</evidence>
<dbReference type="Gene3D" id="3.40.50.1390">
    <property type="entry name" value="Resolvase, N-terminal catalytic domain"/>
    <property type="match status" value="1"/>
</dbReference>
<name>A0A1G5S2H1_9FIRM</name>
<dbReference type="PANTHER" id="PTHR30461">
    <property type="entry name" value="DNA-INVERTASE FROM LAMBDOID PROPHAGE"/>
    <property type="match status" value="1"/>
</dbReference>
<dbReference type="Gene3D" id="3.90.1750.20">
    <property type="entry name" value="Putative Large Serine Recombinase, Chain B, Domain 2"/>
    <property type="match status" value="1"/>
</dbReference>
<dbReference type="InterPro" id="IPR011109">
    <property type="entry name" value="DNA_bind_recombinase_dom"/>
</dbReference>
<dbReference type="AlphaFoldDB" id="A0A1G5S2H1"/>
<dbReference type="InterPro" id="IPR025827">
    <property type="entry name" value="Zn_ribbon_recom_dom"/>
</dbReference>
<evidence type="ECO:0000259" key="1">
    <source>
        <dbReference type="PROSITE" id="PS51736"/>
    </source>
</evidence>
<evidence type="ECO:0000259" key="2">
    <source>
        <dbReference type="PROSITE" id="PS51737"/>
    </source>
</evidence>
<dbReference type="CDD" id="cd00338">
    <property type="entry name" value="Ser_Recombinase"/>
    <property type="match status" value="1"/>
</dbReference>
<dbReference type="Pfam" id="PF07508">
    <property type="entry name" value="Recombinase"/>
    <property type="match status" value="1"/>
</dbReference>
<reference evidence="3 4" key="1">
    <citation type="submission" date="2016-10" db="EMBL/GenBank/DDBJ databases">
        <authorList>
            <person name="de Groot N.N."/>
        </authorList>
    </citation>
    <scope>NUCLEOTIDE SEQUENCE [LARGE SCALE GENOMIC DNA]</scope>
    <source>
        <strain evidence="3 4">DSM 2784</strain>
    </source>
</reference>
<feature type="domain" description="Resolvase/invertase-type recombinase catalytic" evidence="1">
    <location>
        <begin position="23"/>
        <end position="170"/>
    </location>
</feature>
<dbReference type="SMART" id="SM00857">
    <property type="entry name" value="Resolvase"/>
    <property type="match status" value="1"/>
</dbReference>
<dbReference type="EMBL" id="FMWL01000012">
    <property type="protein sequence ID" value="SCZ80368.1"/>
    <property type="molecule type" value="Genomic_DNA"/>
</dbReference>
<dbReference type="GO" id="GO:0003677">
    <property type="term" value="F:DNA binding"/>
    <property type="evidence" value="ECO:0007669"/>
    <property type="project" value="InterPro"/>
</dbReference>
<dbReference type="Proteomes" id="UP000199208">
    <property type="component" value="Unassembled WGS sequence"/>
</dbReference>
<organism evidence="3 4">
    <name type="scientific">Acidaminobacter hydrogenoformans DSM 2784</name>
    <dbReference type="NCBI Taxonomy" id="1120920"/>
    <lineage>
        <taxon>Bacteria</taxon>
        <taxon>Bacillati</taxon>
        <taxon>Bacillota</taxon>
        <taxon>Clostridia</taxon>
        <taxon>Peptostreptococcales</taxon>
        <taxon>Acidaminobacteraceae</taxon>
        <taxon>Acidaminobacter</taxon>
    </lineage>
</organism>
<protein>
    <submittedName>
        <fullName evidence="3">Site-specific DNA recombinase</fullName>
    </submittedName>
</protein>
<accession>A0A1G5S2H1</accession>
<dbReference type="Pfam" id="PF13408">
    <property type="entry name" value="Zn_ribbon_recom"/>
    <property type="match status" value="1"/>
</dbReference>
<dbReference type="RefSeq" id="WP_092591493.1">
    <property type="nucleotide sequence ID" value="NZ_FMWL01000012.1"/>
</dbReference>
<dbReference type="OrthoDB" id="9804620at2"/>
<dbReference type="PANTHER" id="PTHR30461:SF23">
    <property type="entry name" value="DNA RECOMBINASE-RELATED"/>
    <property type="match status" value="1"/>
</dbReference>
<dbReference type="InterPro" id="IPR038109">
    <property type="entry name" value="DNA_bind_recomb_sf"/>
</dbReference>